<keyword evidence="5" id="KW-0572">Peptidoglycan-anchor</keyword>
<keyword evidence="7" id="KW-0812">Transmembrane</keyword>
<evidence type="ECO:0000313" key="12">
    <source>
        <dbReference type="Proteomes" id="UP000502677"/>
    </source>
</evidence>
<dbReference type="SUPFAM" id="SSF49401">
    <property type="entry name" value="Bacterial adhesins"/>
    <property type="match status" value="2"/>
</dbReference>
<dbReference type="Pfam" id="PF17210">
    <property type="entry name" value="SdrD_B"/>
    <property type="match status" value="1"/>
</dbReference>
<dbReference type="Gene3D" id="2.60.40.1280">
    <property type="match status" value="1"/>
</dbReference>
<evidence type="ECO:0000256" key="5">
    <source>
        <dbReference type="ARBA" id="ARBA00023088"/>
    </source>
</evidence>
<dbReference type="InterPro" id="IPR046022">
    <property type="entry name" value="DUF5979"/>
</dbReference>
<dbReference type="Gene3D" id="2.60.40.740">
    <property type="match status" value="1"/>
</dbReference>
<keyword evidence="3" id="KW-0964">Secreted</keyword>
<keyword evidence="12" id="KW-1185">Reference proteome</keyword>
<dbReference type="AlphaFoldDB" id="A0A6G7XI31"/>
<keyword evidence="4" id="KW-0732">Signal</keyword>
<feature type="compositionally biased region" description="Pro residues" evidence="6">
    <location>
        <begin position="619"/>
        <end position="641"/>
    </location>
</feature>
<dbReference type="InterPro" id="IPR013783">
    <property type="entry name" value="Ig-like_fold"/>
</dbReference>
<dbReference type="EMBL" id="CP049863">
    <property type="protein sequence ID" value="QIK64037.1"/>
    <property type="molecule type" value="Genomic_DNA"/>
</dbReference>
<accession>A0A6G7XI31</accession>
<keyword evidence="7" id="KW-0472">Membrane</keyword>
<evidence type="ECO:0000256" key="7">
    <source>
        <dbReference type="SAM" id="Phobius"/>
    </source>
</evidence>
<dbReference type="KEGG" id="lvi:G7068_13155"/>
<dbReference type="GO" id="GO:0005975">
    <property type="term" value="P:carbohydrate metabolic process"/>
    <property type="evidence" value="ECO:0007669"/>
    <property type="project" value="UniProtKB-ARBA"/>
</dbReference>
<evidence type="ECO:0000259" key="8">
    <source>
        <dbReference type="Pfam" id="PF17210"/>
    </source>
</evidence>
<dbReference type="InterPro" id="IPR033764">
    <property type="entry name" value="Sdr_B"/>
</dbReference>
<evidence type="ECO:0000256" key="6">
    <source>
        <dbReference type="SAM" id="MobiDB-lite"/>
    </source>
</evidence>
<feature type="transmembrane region" description="Helical" evidence="7">
    <location>
        <begin position="667"/>
        <end position="690"/>
    </location>
</feature>
<gene>
    <name evidence="11" type="ORF">G7068_13155</name>
</gene>
<dbReference type="InterPro" id="IPR008966">
    <property type="entry name" value="Adhesion_dom_sf"/>
</dbReference>
<dbReference type="Proteomes" id="UP000502677">
    <property type="component" value="Chromosome"/>
</dbReference>
<dbReference type="Pfam" id="PF19407">
    <property type="entry name" value="DUF5979"/>
    <property type="match status" value="1"/>
</dbReference>
<feature type="region of interest" description="Disordered" evidence="6">
    <location>
        <begin position="611"/>
        <end position="654"/>
    </location>
</feature>
<evidence type="ECO:0000256" key="4">
    <source>
        <dbReference type="ARBA" id="ARBA00022729"/>
    </source>
</evidence>
<dbReference type="InterPro" id="IPR051417">
    <property type="entry name" value="SDr/BOS_complex"/>
</dbReference>
<name>A0A6G7XI31_9MICO</name>
<comment type="subcellular location">
    <subcellularLocation>
        <location evidence="1">Secreted</location>
        <location evidence="1">Cell wall</location>
        <topology evidence="1">Peptidoglycan-anchor</topology>
    </subcellularLocation>
</comment>
<feature type="domain" description="DUF5979" evidence="10">
    <location>
        <begin position="349"/>
        <end position="462"/>
    </location>
</feature>
<sequence length="709" mass="73392">MFRASKPWVKRFRNVGVALGAIAIIVAGTVSPVASAEAAQLEAIDASSIVFTNSIDPNTPLLVGENSKVTFNWSLEGMRAVSGDTFSMTLPQNFQFASGVVPLTVGSTAGSGSPESAGVCTLTPGTASVGPKITCVLGDYVDTHDKVSGSLWIEMQTLTATSDNTVEVKLGDDVVVVKLPDSGIKPPNFGPIPTTPGKWAFWTDPERTAITWYVDVPGDFVGTANPLLIEDTFAAGLTLVTSGANAPTAKSIEATASGWGAHQWSDVDQSQWSVDPTGPQSFTISMQQPIAQDHIYRFTYVTTIDHPENAIVGDVFENTAVINGTTRTQTITYSTIGGGSAGGDERGGFVVAKEALEGNAAGLIPVDTEFQVDAVITEPGGAPRAETLQLTAGGEAKGVSNLPAGTTVHLSEVRPSGPVDVEWGTPRFSTNANPSVTLSADESEVDAVIVAGGTYRFSLVNTATEVLSPLDDPTFAIGDYTWNDLNRNGVQDAGEPPLGGVKVSLRDAARNAVADANGNTVAPVLSDSNGAYHFDELFKGEYVVHFEAPDGFKLTQPSATVHLGLDSVADVSTGLSHVVLLGEGVGKTSESDAADGVQAAFIDRTIDAGFVRVEDSDPEPTPTPKPTPKPTPSPAPKPTPKPGCTGVDCSPKQSPATVELATTGGDFSMLLAAGTAIVLLGAAVTGVAVLRRRKSDTATVAGGGERISE</sequence>
<protein>
    <submittedName>
        <fullName evidence="11">Uncharacterized protein</fullName>
    </submittedName>
</protein>
<evidence type="ECO:0000256" key="2">
    <source>
        <dbReference type="ARBA" id="ARBA00022512"/>
    </source>
</evidence>
<dbReference type="SUPFAM" id="SSF117074">
    <property type="entry name" value="Hypothetical protein PA1324"/>
    <property type="match status" value="1"/>
</dbReference>
<evidence type="ECO:0000256" key="1">
    <source>
        <dbReference type="ARBA" id="ARBA00004168"/>
    </source>
</evidence>
<keyword evidence="7" id="KW-1133">Transmembrane helix</keyword>
<proteinExistence type="predicted"/>
<organism evidence="11 12">
    <name type="scientific">Leucobacter viscericola</name>
    <dbReference type="NCBI Taxonomy" id="2714935"/>
    <lineage>
        <taxon>Bacteria</taxon>
        <taxon>Bacillati</taxon>
        <taxon>Actinomycetota</taxon>
        <taxon>Actinomycetes</taxon>
        <taxon>Micrococcales</taxon>
        <taxon>Microbacteriaceae</taxon>
        <taxon>Leucobacter</taxon>
    </lineage>
</organism>
<dbReference type="InterPro" id="IPR041171">
    <property type="entry name" value="SDR_Ig"/>
</dbReference>
<evidence type="ECO:0000313" key="11">
    <source>
        <dbReference type="EMBL" id="QIK64037.1"/>
    </source>
</evidence>
<evidence type="ECO:0000259" key="10">
    <source>
        <dbReference type="Pfam" id="PF19407"/>
    </source>
</evidence>
<dbReference type="GO" id="GO:0007155">
    <property type="term" value="P:cell adhesion"/>
    <property type="evidence" value="ECO:0007669"/>
    <property type="project" value="InterPro"/>
</dbReference>
<dbReference type="InterPro" id="IPR011252">
    <property type="entry name" value="Fibrogen-bd_dom1"/>
</dbReference>
<feature type="domain" description="SD-repeat containing protein B" evidence="8">
    <location>
        <begin position="476"/>
        <end position="584"/>
    </location>
</feature>
<dbReference type="PANTHER" id="PTHR23303:SF15">
    <property type="entry name" value="COLOSSIN-A"/>
    <property type="match status" value="1"/>
</dbReference>
<dbReference type="Gene3D" id="2.60.40.10">
    <property type="entry name" value="Immunoglobulins"/>
    <property type="match status" value="1"/>
</dbReference>
<evidence type="ECO:0000259" key="9">
    <source>
        <dbReference type="Pfam" id="PF17961"/>
    </source>
</evidence>
<dbReference type="RefSeq" id="WP_166292377.1">
    <property type="nucleotide sequence ID" value="NZ_CP049863.1"/>
</dbReference>
<reference evidence="11 12" key="1">
    <citation type="submission" date="2020-03" db="EMBL/GenBank/DDBJ databases">
        <title>Leucobacter sp. nov., isolated from beetles.</title>
        <authorList>
            <person name="Hyun D.-W."/>
            <person name="Bae J.-W."/>
        </authorList>
    </citation>
    <scope>NUCLEOTIDE SEQUENCE [LARGE SCALE GENOMIC DNA]</scope>
    <source>
        <strain evidence="11 12">HDW9C</strain>
    </source>
</reference>
<feature type="domain" description="SDR-like Ig" evidence="9">
    <location>
        <begin position="65"/>
        <end position="156"/>
    </location>
</feature>
<evidence type="ECO:0000256" key="3">
    <source>
        <dbReference type="ARBA" id="ARBA00022525"/>
    </source>
</evidence>
<dbReference type="PANTHER" id="PTHR23303">
    <property type="entry name" value="CARBOXYPEPTIDASE REGULATORY REGION-CONTAINING"/>
    <property type="match status" value="1"/>
</dbReference>
<keyword evidence="2" id="KW-0134">Cell wall</keyword>
<dbReference type="Pfam" id="PF17961">
    <property type="entry name" value="Big_8"/>
    <property type="match status" value="1"/>
</dbReference>